<keyword evidence="1" id="KW-0805">Transcription regulation</keyword>
<dbReference type="PROSITE" id="PS50932">
    <property type="entry name" value="HTH_LACI_2"/>
    <property type="match status" value="1"/>
</dbReference>
<protein>
    <submittedName>
        <fullName evidence="5">LacI family DNA-binding transcriptional regulator</fullName>
    </submittedName>
</protein>
<dbReference type="Pfam" id="PF13377">
    <property type="entry name" value="Peripla_BP_3"/>
    <property type="match status" value="1"/>
</dbReference>
<dbReference type="EMBL" id="JBIQWL010000020">
    <property type="protein sequence ID" value="MFH8253262.1"/>
    <property type="molecule type" value="Genomic_DNA"/>
</dbReference>
<dbReference type="Gene3D" id="1.10.260.40">
    <property type="entry name" value="lambda repressor-like DNA-binding domains"/>
    <property type="match status" value="1"/>
</dbReference>
<sequence>MAQRVTLSDVARAAGVGMATVSRAMGDHPDVSSSTRERIRAVAHELGYRPSVAARALRSGGFRAISVIVPDNQWGWWEPVAHACVETAAEAGYQVLVHPVGGGEGGLAGAIDGLSNVPTEGVIVISVPDQKSVREACDRIGIPGVAIDDSSADICFPSISADNYAGAREVIEHLIETGRSRVVFVRPRLSGGAPVWGDAFYLQERERAYRDVLAEAGLEIDESLIIDTAFDETAPGCPELGELLDRDVAVDAIFCSFDQLAATVLRELAARGLRVPEDIAVAGFDDERTAVLVTPQLTTARQPYAEMGRTAADLLLQSLAETAPPVRRYEFPTQLVVRASTVSTPRLQ</sequence>
<accession>A0ABW7QFL3</accession>
<dbReference type="CDD" id="cd01392">
    <property type="entry name" value="HTH_LacI"/>
    <property type="match status" value="1"/>
</dbReference>
<dbReference type="Proteomes" id="UP001610861">
    <property type="component" value="Unassembled WGS sequence"/>
</dbReference>
<keyword evidence="3" id="KW-0804">Transcription</keyword>
<dbReference type="InterPro" id="IPR028082">
    <property type="entry name" value="Peripla_BP_I"/>
</dbReference>
<evidence type="ECO:0000256" key="3">
    <source>
        <dbReference type="ARBA" id="ARBA00023163"/>
    </source>
</evidence>
<dbReference type="PANTHER" id="PTHR30146">
    <property type="entry name" value="LACI-RELATED TRANSCRIPTIONAL REPRESSOR"/>
    <property type="match status" value="1"/>
</dbReference>
<dbReference type="InterPro" id="IPR000843">
    <property type="entry name" value="HTH_LacI"/>
</dbReference>
<evidence type="ECO:0000313" key="5">
    <source>
        <dbReference type="EMBL" id="MFH8253262.1"/>
    </source>
</evidence>
<organism evidence="5 6">
    <name type="scientific">Microbacterium alkaliflavum</name>
    <dbReference type="NCBI Taxonomy" id="3248839"/>
    <lineage>
        <taxon>Bacteria</taxon>
        <taxon>Bacillati</taxon>
        <taxon>Actinomycetota</taxon>
        <taxon>Actinomycetes</taxon>
        <taxon>Micrococcales</taxon>
        <taxon>Microbacteriaceae</taxon>
        <taxon>Microbacterium</taxon>
    </lineage>
</organism>
<gene>
    <name evidence="5" type="ORF">ACH3VR_23045</name>
</gene>
<dbReference type="CDD" id="cd06267">
    <property type="entry name" value="PBP1_LacI_sugar_binding-like"/>
    <property type="match status" value="1"/>
</dbReference>
<feature type="domain" description="HTH lacI-type" evidence="4">
    <location>
        <begin position="5"/>
        <end position="59"/>
    </location>
</feature>
<dbReference type="Pfam" id="PF00356">
    <property type="entry name" value="LacI"/>
    <property type="match status" value="1"/>
</dbReference>
<evidence type="ECO:0000256" key="2">
    <source>
        <dbReference type="ARBA" id="ARBA00023125"/>
    </source>
</evidence>
<dbReference type="SMART" id="SM00354">
    <property type="entry name" value="HTH_LACI"/>
    <property type="match status" value="1"/>
</dbReference>
<evidence type="ECO:0000256" key="1">
    <source>
        <dbReference type="ARBA" id="ARBA00023015"/>
    </source>
</evidence>
<dbReference type="GO" id="GO:0003677">
    <property type="term" value="F:DNA binding"/>
    <property type="evidence" value="ECO:0007669"/>
    <property type="project" value="UniProtKB-KW"/>
</dbReference>
<proteinExistence type="predicted"/>
<name>A0ABW7QFL3_9MICO</name>
<dbReference type="PROSITE" id="PS00356">
    <property type="entry name" value="HTH_LACI_1"/>
    <property type="match status" value="1"/>
</dbReference>
<dbReference type="Gene3D" id="3.40.50.2300">
    <property type="match status" value="2"/>
</dbReference>
<keyword evidence="6" id="KW-1185">Reference proteome</keyword>
<keyword evidence="2 5" id="KW-0238">DNA-binding</keyword>
<dbReference type="SUPFAM" id="SSF53822">
    <property type="entry name" value="Periplasmic binding protein-like I"/>
    <property type="match status" value="1"/>
</dbReference>
<dbReference type="RefSeq" id="WP_397558687.1">
    <property type="nucleotide sequence ID" value="NZ_JBIQWL010000020.1"/>
</dbReference>
<dbReference type="InterPro" id="IPR010982">
    <property type="entry name" value="Lambda_DNA-bd_dom_sf"/>
</dbReference>
<evidence type="ECO:0000313" key="6">
    <source>
        <dbReference type="Proteomes" id="UP001610861"/>
    </source>
</evidence>
<comment type="caution">
    <text evidence="5">The sequence shown here is derived from an EMBL/GenBank/DDBJ whole genome shotgun (WGS) entry which is preliminary data.</text>
</comment>
<evidence type="ECO:0000259" key="4">
    <source>
        <dbReference type="PROSITE" id="PS50932"/>
    </source>
</evidence>
<dbReference type="SUPFAM" id="SSF47413">
    <property type="entry name" value="lambda repressor-like DNA-binding domains"/>
    <property type="match status" value="1"/>
</dbReference>
<dbReference type="InterPro" id="IPR046335">
    <property type="entry name" value="LacI/GalR-like_sensor"/>
</dbReference>
<dbReference type="PANTHER" id="PTHR30146:SF153">
    <property type="entry name" value="LACTOSE OPERON REPRESSOR"/>
    <property type="match status" value="1"/>
</dbReference>
<reference evidence="5 6" key="1">
    <citation type="submission" date="2024-09" db="EMBL/GenBank/DDBJ databases">
        <authorList>
            <person name="Pan X."/>
        </authorList>
    </citation>
    <scope>NUCLEOTIDE SEQUENCE [LARGE SCALE GENOMIC DNA]</scope>
    <source>
        <strain evidence="5 6">B2969</strain>
    </source>
</reference>